<evidence type="ECO:0000259" key="1">
    <source>
        <dbReference type="Pfam" id="PF07811"/>
    </source>
</evidence>
<sequence>MSPIRRRDARRGTAAVEFALVAPLLVLLAIGTAEMVVHLRTWFRLERTAAEVANVASQAETLAEADVNALFDAARMIAAPILAWSSGDGTAFTMISVVAGTANGGNRLCWTRSRGTVNGGNLVAGQGTLPNGFQVPAGQSVLVVEIVNRARPWSVGAASLFLGSAGPVRSYAILRPRLASLTNLDRPCP</sequence>
<keyword evidence="3" id="KW-1185">Reference proteome</keyword>
<proteinExistence type="predicted"/>
<name>A0ABS1CVE7_9PROT</name>
<reference evidence="2 3" key="1">
    <citation type="journal article" date="2020" name="Microorganisms">
        <title>Osmotic Adaptation and Compatible Solute Biosynthesis of Phototrophic Bacteria as Revealed from Genome Analyses.</title>
        <authorList>
            <person name="Imhoff J.F."/>
            <person name="Rahn T."/>
            <person name="Kunzel S."/>
            <person name="Keller A."/>
            <person name="Neulinger S.C."/>
        </authorList>
    </citation>
    <scope>NUCLEOTIDE SEQUENCE [LARGE SCALE GENOMIC DNA]</scope>
    <source>
        <strain evidence="2 3">DSM 15382</strain>
    </source>
</reference>
<evidence type="ECO:0000313" key="2">
    <source>
        <dbReference type="EMBL" id="MBK1658374.1"/>
    </source>
</evidence>
<organism evidence="2 3">
    <name type="scientific">Paracraurococcus ruber</name>
    <dbReference type="NCBI Taxonomy" id="77675"/>
    <lineage>
        <taxon>Bacteria</taxon>
        <taxon>Pseudomonadati</taxon>
        <taxon>Pseudomonadota</taxon>
        <taxon>Alphaproteobacteria</taxon>
        <taxon>Acetobacterales</taxon>
        <taxon>Roseomonadaceae</taxon>
        <taxon>Paracraurococcus</taxon>
    </lineage>
</organism>
<dbReference type="InterPro" id="IPR012495">
    <property type="entry name" value="TadE-like_dom"/>
</dbReference>
<dbReference type="Pfam" id="PF07811">
    <property type="entry name" value="TadE"/>
    <property type="match status" value="1"/>
</dbReference>
<accession>A0ABS1CVE7</accession>
<dbReference type="RefSeq" id="WP_133220265.1">
    <property type="nucleotide sequence ID" value="NZ_NRSG01000048.1"/>
</dbReference>
<dbReference type="EMBL" id="NRSG01000048">
    <property type="protein sequence ID" value="MBK1658374.1"/>
    <property type="molecule type" value="Genomic_DNA"/>
</dbReference>
<dbReference type="Proteomes" id="UP000697995">
    <property type="component" value="Unassembled WGS sequence"/>
</dbReference>
<evidence type="ECO:0000313" key="3">
    <source>
        <dbReference type="Proteomes" id="UP000697995"/>
    </source>
</evidence>
<comment type="caution">
    <text evidence="2">The sequence shown here is derived from an EMBL/GenBank/DDBJ whole genome shotgun (WGS) entry which is preliminary data.</text>
</comment>
<protein>
    <recommendedName>
        <fullName evidence="1">TadE-like domain-containing protein</fullName>
    </recommendedName>
</protein>
<gene>
    <name evidence="2" type="ORF">CKO45_09035</name>
</gene>
<feature type="domain" description="TadE-like" evidence="1">
    <location>
        <begin position="12"/>
        <end position="53"/>
    </location>
</feature>